<dbReference type="Proteomes" id="UP000034150">
    <property type="component" value="Unassembled WGS sequence"/>
</dbReference>
<accession>A0A0M2K6S9</accession>
<name>A0A0M2K6S9_9MYCO</name>
<dbReference type="AlphaFoldDB" id="A0A0M2K6S9"/>
<dbReference type="OrthoDB" id="4635962at2"/>
<keyword evidence="2" id="KW-1185">Reference proteome</keyword>
<organism evidence="1 2">
    <name type="scientific">Mycolicibacterium obuense</name>
    <dbReference type="NCBI Taxonomy" id="1807"/>
    <lineage>
        <taxon>Bacteria</taxon>
        <taxon>Bacillati</taxon>
        <taxon>Actinomycetota</taxon>
        <taxon>Actinomycetes</taxon>
        <taxon>Mycobacteriales</taxon>
        <taxon>Mycobacteriaceae</taxon>
        <taxon>Mycolicibacterium</taxon>
    </lineage>
</organism>
<evidence type="ECO:0000313" key="1">
    <source>
        <dbReference type="EMBL" id="KKF02697.1"/>
    </source>
</evidence>
<comment type="caution">
    <text evidence="1">The sequence shown here is derived from an EMBL/GenBank/DDBJ whole genome shotgun (WGS) entry which is preliminary data.</text>
</comment>
<protein>
    <submittedName>
        <fullName evidence="1">Uncharacterized protein</fullName>
    </submittedName>
</protein>
<proteinExistence type="predicted"/>
<gene>
    <name evidence="1" type="ORF">WN67_07010</name>
</gene>
<dbReference type="PATRIC" id="fig|1807.13.peg.1233"/>
<dbReference type="RefSeq" id="WP_046362291.1">
    <property type="nucleotide sequence ID" value="NZ_LAUZ02000009.1"/>
</dbReference>
<reference evidence="1 2" key="1">
    <citation type="journal article" date="2015" name="Genome Announc.">
        <title>Draft Genome Sequence of Mycobacterium obuense Strain UC1, Isolated from Patient Sputum.</title>
        <authorList>
            <person name="Greninger A.L."/>
            <person name="Cunningham G."/>
            <person name="Hsu E.D."/>
            <person name="Yu J.M."/>
            <person name="Chiu C.Y."/>
            <person name="Miller S."/>
        </authorList>
    </citation>
    <scope>NUCLEOTIDE SEQUENCE [LARGE SCALE GENOMIC DNA]</scope>
    <source>
        <strain evidence="1 2">UC1</strain>
    </source>
</reference>
<sequence length="67" mass="7444">MVTYMLSDSTEGWVLYDDEGRIALLRGDLNTVLLGAAKVMRKNGDPVHGGWAALPNNEVQTLRFLPR</sequence>
<dbReference type="EMBL" id="LAUZ02000009">
    <property type="protein sequence ID" value="KKF02697.1"/>
    <property type="molecule type" value="Genomic_DNA"/>
</dbReference>
<evidence type="ECO:0000313" key="2">
    <source>
        <dbReference type="Proteomes" id="UP000034150"/>
    </source>
</evidence>